<sequence>MRCPSQKKWQFSHMLYGYSTLRRRCRAKLTDITLPTPFSVEEFCRSISEQRQRPLHLHALPTHVAKMAACGLWLATDTDDHIFFEARTAPLHQEHIVLHEIGHLLFDHQMLADGNSGGISSVLADLSPRLIQRMLARTNYSTRQEQEAEMLASLIRTHATGPGRGPQRCATTDRADRALGITHD</sequence>
<dbReference type="Proteomes" id="UP000286746">
    <property type="component" value="Unassembled WGS sequence"/>
</dbReference>
<gene>
    <name evidence="1" type="primary">parH</name>
    <name evidence="2" type="ORF">GKJPGBOP_00344</name>
</gene>
<evidence type="ECO:0000313" key="1">
    <source>
        <dbReference type="EMBL" id="CAG44626.1"/>
    </source>
</evidence>
<dbReference type="AlphaFoldDB" id="Q2MFM3"/>
<accession>Q2MFM3</accession>
<keyword evidence="3" id="KW-1185">Reference proteome</keyword>
<evidence type="ECO:0000313" key="3">
    <source>
        <dbReference type="Proteomes" id="UP000286746"/>
    </source>
</evidence>
<reference evidence="1" key="1">
    <citation type="submission" date="2004-02" db="EMBL/GenBank/DDBJ databases">
        <title>Analysis and comparison of the biosynthetic gene clusters for the 2-deoxystreptamine-containing aminoglycoside antibiotics ribostamycin, neomycin, lividomycin, paromomycin and butirosin.</title>
        <authorList>
            <person name="Aboshanab K.M."/>
            <person name="Schmidt-Beissner H."/>
            <person name="Wehmeier U.F."/>
            <person name="Welzel K."/>
            <person name="Vente A."/>
            <person name="Piepersberg W."/>
        </authorList>
    </citation>
    <scope>NUCLEOTIDE SEQUENCE</scope>
    <source>
        <strain evidence="1">NRRL 2455</strain>
    </source>
</reference>
<dbReference type="EMBL" id="AJ628955">
    <property type="protein sequence ID" value="CAG44626.1"/>
    <property type="molecule type" value="Genomic_DNA"/>
</dbReference>
<name>Q2MFM3_STREY</name>
<evidence type="ECO:0000313" key="2">
    <source>
        <dbReference type="EMBL" id="GCD40691.1"/>
    </source>
</evidence>
<protein>
    <submittedName>
        <fullName evidence="1">ParH</fullName>
    </submittedName>
</protein>
<proteinExistence type="predicted"/>
<organism evidence="1">
    <name type="scientific">Streptomyces paromomycinus</name>
    <name type="common">Streptomyces rimosus subsp. paromomycinus</name>
    <dbReference type="NCBI Taxonomy" id="92743"/>
    <lineage>
        <taxon>Bacteria</taxon>
        <taxon>Bacillati</taxon>
        <taxon>Actinomycetota</taxon>
        <taxon>Actinomycetes</taxon>
        <taxon>Kitasatosporales</taxon>
        <taxon>Streptomycetaceae</taxon>
        <taxon>Streptomyces</taxon>
    </lineage>
</organism>
<dbReference type="EMBL" id="BHZD01000001">
    <property type="protein sequence ID" value="GCD40691.1"/>
    <property type="molecule type" value="Genomic_DNA"/>
</dbReference>
<reference evidence="2 3" key="2">
    <citation type="submission" date="2018-11" db="EMBL/GenBank/DDBJ databases">
        <title>Whole genome sequence of Streptomyces paromomycinus NBRC 15454(T).</title>
        <authorList>
            <person name="Komaki H."/>
            <person name="Tamura T."/>
        </authorList>
    </citation>
    <scope>NUCLEOTIDE SEQUENCE [LARGE SCALE GENOMIC DNA]</scope>
    <source>
        <strain evidence="2 3">NBRC 15454</strain>
    </source>
</reference>